<keyword evidence="1" id="KW-0812">Transmembrane</keyword>
<gene>
    <name evidence="2" type="ORF">R3W88_032988</name>
</gene>
<keyword evidence="1" id="KW-0472">Membrane</keyword>
<dbReference type="AlphaFoldDB" id="A0AAV9K294"/>
<name>A0AAV9K294_9SOLN</name>
<feature type="transmembrane region" description="Helical" evidence="1">
    <location>
        <begin position="12"/>
        <end position="32"/>
    </location>
</feature>
<dbReference type="EMBL" id="JAWPEI010000014">
    <property type="protein sequence ID" value="KAK4707441.1"/>
    <property type="molecule type" value="Genomic_DNA"/>
</dbReference>
<reference evidence="2 3" key="1">
    <citation type="submission" date="2023-10" db="EMBL/GenBank/DDBJ databases">
        <title>Genome-Wide Identification Analysis in wild type Solanum Pinnatisectum Reveals Some Genes Defensing Phytophthora Infestans.</title>
        <authorList>
            <person name="Sun C."/>
        </authorList>
    </citation>
    <scope>NUCLEOTIDE SEQUENCE [LARGE SCALE GENOMIC DNA]</scope>
    <source>
        <strain evidence="2">LQN</strain>
        <tissue evidence="2">Leaf</tissue>
    </source>
</reference>
<keyword evidence="1" id="KW-1133">Transmembrane helix</keyword>
<evidence type="ECO:0000256" key="1">
    <source>
        <dbReference type="SAM" id="Phobius"/>
    </source>
</evidence>
<evidence type="ECO:0000313" key="3">
    <source>
        <dbReference type="Proteomes" id="UP001311915"/>
    </source>
</evidence>
<accession>A0AAV9K294</accession>
<protein>
    <submittedName>
        <fullName evidence="2">Uncharacterized protein</fullName>
    </submittedName>
</protein>
<sequence length="115" mass="13068">MRFSRLSWPTTPVNSLGTSFILPLPFYILNYFQKAILITTSDEIVSLLCNSNLPDIETIEITNKHTCRVFSLTPFFQLPIGPKFPSPQERGCTRRNTQCNIHTKLETSNGIGQYS</sequence>
<keyword evidence="3" id="KW-1185">Reference proteome</keyword>
<organism evidence="2 3">
    <name type="scientific">Solanum pinnatisectum</name>
    <name type="common">tansyleaf nightshade</name>
    <dbReference type="NCBI Taxonomy" id="50273"/>
    <lineage>
        <taxon>Eukaryota</taxon>
        <taxon>Viridiplantae</taxon>
        <taxon>Streptophyta</taxon>
        <taxon>Embryophyta</taxon>
        <taxon>Tracheophyta</taxon>
        <taxon>Spermatophyta</taxon>
        <taxon>Magnoliopsida</taxon>
        <taxon>eudicotyledons</taxon>
        <taxon>Gunneridae</taxon>
        <taxon>Pentapetalae</taxon>
        <taxon>asterids</taxon>
        <taxon>lamiids</taxon>
        <taxon>Solanales</taxon>
        <taxon>Solanaceae</taxon>
        <taxon>Solanoideae</taxon>
        <taxon>Solaneae</taxon>
        <taxon>Solanum</taxon>
    </lineage>
</organism>
<comment type="caution">
    <text evidence="2">The sequence shown here is derived from an EMBL/GenBank/DDBJ whole genome shotgun (WGS) entry which is preliminary data.</text>
</comment>
<evidence type="ECO:0000313" key="2">
    <source>
        <dbReference type="EMBL" id="KAK4707441.1"/>
    </source>
</evidence>
<proteinExistence type="predicted"/>
<dbReference type="Proteomes" id="UP001311915">
    <property type="component" value="Unassembled WGS sequence"/>
</dbReference>